<dbReference type="eggNOG" id="ENOG502TJPP">
    <property type="taxonomic scope" value="Eukaryota"/>
</dbReference>
<organism evidence="3">
    <name type="scientific">Caenorhabditis remanei</name>
    <name type="common">Caenorhabditis vulgaris</name>
    <dbReference type="NCBI Taxonomy" id="31234"/>
    <lineage>
        <taxon>Eukaryota</taxon>
        <taxon>Metazoa</taxon>
        <taxon>Ecdysozoa</taxon>
        <taxon>Nematoda</taxon>
        <taxon>Chromadorea</taxon>
        <taxon>Rhabditida</taxon>
        <taxon>Rhabditina</taxon>
        <taxon>Rhabditomorpha</taxon>
        <taxon>Rhabditoidea</taxon>
        <taxon>Rhabditidae</taxon>
        <taxon>Peloderinae</taxon>
        <taxon>Caenorhabditis</taxon>
    </lineage>
</organism>
<dbReference type="Proteomes" id="UP000008281">
    <property type="component" value="Unassembled WGS sequence"/>
</dbReference>
<dbReference type="AlphaFoldDB" id="E3MW35"/>
<dbReference type="PANTHER" id="PTHR21503">
    <property type="entry name" value="F-BOX-CONTAINING HYPOTHETICAL PROTEIN C.ELEGANS"/>
    <property type="match status" value="1"/>
</dbReference>
<accession>E3MW35</accession>
<proteinExistence type="predicted"/>
<dbReference type="Pfam" id="PF07735">
    <property type="entry name" value="FBA_2"/>
    <property type="match status" value="1"/>
</dbReference>
<reference evidence="2" key="1">
    <citation type="submission" date="2007-07" db="EMBL/GenBank/DDBJ databases">
        <title>PCAP assembly of the Caenorhabditis remanei genome.</title>
        <authorList>
            <consortium name="The Caenorhabditis remanei Sequencing Consortium"/>
            <person name="Wilson R.K."/>
        </authorList>
    </citation>
    <scope>NUCLEOTIDE SEQUENCE [LARGE SCALE GENOMIC DNA]</scope>
    <source>
        <strain evidence="2">PB4641</strain>
    </source>
</reference>
<gene>
    <name evidence="2" type="ORF">CRE_22967</name>
</gene>
<sequence length="294" mass="33669">MNQRPFKLLHLPTVALRNVLQFLNPIELFELSQCSQKATSIIPLAGTKKYSCRIDVSYGYILINDYMFCVEHNGLKTGYKLRGERKFKGIIADIEYESEHEIISFWDVINIGLKHVLFYISNIFGCPINSFESSWTMPAEIYNSIIDYIITRQSEIGKLAIDADSLTDADVMKIFRSLRITEELELSVMKKCTVIILSRSTLTDNDMKWFLESWKLGKDPNLEYLSIHSNSFSSNFTVFDLPSLQDTVNPHLFSKDILGETRKVYGAIDIQRDDGVAAKIHFDVKDSIVDLLVL</sequence>
<evidence type="ECO:0000259" key="1">
    <source>
        <dbReference type="PROSITE" id="PS50181"/>
    </source>
</evidence>
<feature type="domain" description="F-box" evidence="1">
    <location>
        <begin position="5"/>
        <end position="42"/>
    </location>
</feature>
<protein>
    <recommendedName>
        <fullName evidence="1">F-box domain-containing protein</fullName>
    </recommendedName>
</protein>
<dbReference type="Pfam" id="PF00646">
    <property type="entry name" value="F-box"/>
    <property type="match status" value="1"/>
</dbReference>
<dbReference type="EMBL" id="DS268485">
    <property type="protein sequence ID" value="EFP10410.1"/>
    <property type="molecule type" value="Genomic_DNA"/>
</dbReference>
<dbReference type="PANTHER" id="PTHR21503:SF52">
    <property type="entry name" value="F-BOX DOMAIN-CONTAINING PROTEIN"/>
    <property type="match status" value="1"/>
</dbReference>
<dbReference type="HOGENOM" id="CLU_028840_6_2_1"/>
<dbReference type="PROSITE" id="PS50181">
    <property type="entry name" value="FBOX"/>
    <property type="match status" value="1"/>
</dbReference>
<name>E3MW35_CAERE</name>
<dbReference type="FunCoup" id="E3MW35">
    <property type="interactions" value="625"/>
</dbReference>
<evidence type="ECO:0000313" key="3">
    <source>
        <dbReference type="Proteomes" id="UP000008281"/>
    </source>
</evidence>
<dbReference type="InterPro" id="IPR012885">
    <property type="entry name" value="F-box_Sdz-33"/>
</dbReference>
<dbReference type="InterPro" id="IPR001810">
    <property type="entry name" value="F-box_dom"/>
</dbReference>
<evidence type="ECO:0000313" key="2">
    <source>
        <dbReference type="EMBL" id="EFP10410.1"/>
    </source>
</evidence>
<dbReference type="InParanoid" id="E3MW35"/>
<keyword evidence="3" id="KW-1185">Reference proteome</keyword>